<sequence>MNQSNYCQSCDPACQTCNGPNSNNCLSCSPGLYYNQATKSCICDPTCKTCDGPNSNNCLSCNPGLYYNQATKSCMICDQICKTCYGPNSNNCLSCNPGLYYNQATNSCICDPTCKTCDGPNSNNCLSCNPGLYYNQAIKSCICNPTCKTCSGPNPNNCLSCSPGLYYNQATNQCICDLTCKTCDGPNPNNCLSCNPGLYYNQATKSCICDPTCKTCDGPNPNNCLSCNLGLYYNQAIKSCICDPTCKTCDGPNPNNCLSCNPGTYYNQATKSCICDPTCKTCDGPNSNNCLSCNPGMYYNQATKQCICDATCKTCDGPNPNNCLSCSPGLYYNQATKSCTCDASCKTCDGPSQTNCLSCSSGLYYQQTVKKCVKSCNQDEFPNLLLQQCQSCDKSCASCDGQDQNNCLSCYPNNFLYNKNCVSLCPNGFQSNFNTLTCDSCQNYWSPQCNPCYADCKQCDQSQIQNEQCQTCYNETRQIDVLSNRCLCKNQNDQRNIFYQCSYENIAVIDAKLSATSPQLSIDLGSPLMNIISNTPQSLCSQIFDQATLGKLGLDSSCEINGNKILVNLSDSSTIMENNSINLLPNKLQFVDYTDTFINTFYRNITFQDSPGIPQLQFSHNHIENSCNSINITLYSIQNDAGRKFMSLNWTLNQIVGSITNEQQESIKEILLKASLNKNTSLIIDPKFIPPNINITIQFSYLLKVNQTGTQTFTIIYQKQKLLRVNYQQSLYPPIYRSMSLTFYFQFYIETCELGQITYFNEPVDLQLVSNQLQKQSLSQYNQSSFQYDILPYSLASNQTFNMKLILNLSSDSNIVAIQNISVNIQITDLYLQIIGGSSLNLGYQNKMVLNTDSRDYEIQDPNSASNINFSWKCNSLSSNDHICYDYQNKQIQLQQGASSIKFPAKTFQPYTIIQFTVVGQKDSRQSNFTTTCIFTELDIPPLNILAATHINRKINLNDDLNFQINYGENVSSDYLSYAGAILYDNDPVAAIKFDYFQIRFRIWNYFQNIDPSKPTLQIRFSVYNPLYVMPSLSTISIQINIPPQNCILSINPKEGIALETIFQIQLLNCTDEDLPLTYQFFYYNSADDANQELISPWNILRRQIQDQTINNSIQTVLPQGNLVFMVQVMDSYLGVYNTSSTIQVQAQNKSADEYYKLVNQQTLQVLQSSNIQITNQLVTLSIIAEDISKNNQFSQQMNDLGTLLIQNIQQLSFQIPKFSLLSTFANKVTAQLSQLVFSSSQQNSFTTQKNQIFDQLQILLQNTNSSIQNSNLSHLQQNNDIQIQNMVDSFKILNSSVSLQSNNSYEDFQSYDKISSQIGNLLNNISLPNQGQIILNGDLSTLLSDKVTQKNLFKYVLTTDDYNSENQTSIFSISRNNYKQNIYENTSDFQAYTQQFKNISQNFTYSKNEVISPQIYNSSSQTILNQSTIIYQFNNTNSSKLYNMTCLQQNNLSWSKQNCFITKVAQNRYVCSCASQKPTTIIEDIDDMFLKNKNLQTAFGEQGLQNIASFDNFYMYIIFWLLIIFTLIEIQLFITGRFLDKQAVQKRYSKVHNQELNIQLQNEQLQELRIQQQYIVDNNQNICENSQMINDDVFQHSPFTHQFKSHENVQHEIQQNQQILSTPNQKIDNQFNRRRKRQKFLNLQTQQIQRNLKIFQQKNIKLNEEKVESNQFNQLQIIKSQSSSKSVEKIKTQTSSQTQIKQVQDEEEIQKINVYIPLRFTLLYLKTIHTLVISILFQGFNMLIQQVIIAIINSSLMKIAFLGIIFTFKKGSIGKTVSLILQIVISLVYYYVILAVSSGKTPSESNQFIILFIISFLTEMVFIELIKSFCMIFLIQKYIKCNDSKSIFGKLYSLFDLKQIILNIDV</sequence>
<dbReference type="SMART" id="SM00261">
    <property type="entry name" value="FU"/>
    <property type="match status" value="9"/>
</dbReference>
<dbReference type="OrthoDB" id="287441at2759"/>
<dbReference type="Proteomes" id="UP000009168">
    <property type="component" value="Unassembled WGS sequence"/>
</dbReference>
<feature type="domain" description="PKD/REJ-like" evidence="2">
    <location>
        <begin position="751"/>
        <end position="1180"/>
    </location>
</feature>
<keyword evidence="1" id="KW-1133">Transmembrane helix</keyword>
<evidence type="ECO:0000259" key="2">
    <source>
        <dbReference type="Pfam" id="PF02010"/>
    </source>
</evidence>
<name>Q23JW1_TETTS</name>
<reference evidence="4" key="1">
    <citation type="journal article" date="2006" name="PLoS Biol.">
        <title>Macronuclear genome sequence of the ciliate Tetrahymena thermophila, a model eukaryote.</title>
        <authorList>
            <person name="Eisen J.A."/>
            <person name="Coyne R.S."/>
            <person name="Wu M."/>
            <person name="Wu D."/>
            <person name="Thiagarajan M."/>
            <person name="Wortman J.R."/>
            <person name="Badger J.H."/>
            <person name="Ren Q."/>
            <person name="Amedeo P."/>
            <person name="Jones K.M."/>
            <person name="Tallon L.J."/>
            <person name="Delcher A.L."/>
            <person name="Salzberg S.L."/>
            <person name="Silva J.C."/>
            <person name="Haas B.J."/>
            <person name="Majoros W.H."/>
            <person name="Farzad M."/>
            <person name="Carlton J.M."/>
            <person name="Smith R.K. Jr."/>
            <person name="Garg J."/>
            <person name="Pearlman R.E."/>
            <person name="Karrer K.M."/>
            <person name="Sun L."/>
            <person name="Manning G."/>
            <person name="Elde N.C."/>
            <person name="Turkewitz A.P."/>
            <person name="Asai D.J."/>
            <person name="Wilkes D.E."/>
            <person name="Wang Y."/>
            <person name="Cai H."/>
            <person name="Collins K."/>
            <person name="Stewart B.A."/>
            <person name="Lee S.R."/>
            <person name="Wilamowska K."/>
            <person name="Weinberg Z."/>
            <person name="Ruzzo W.L."/>
            <person name="Wloga D."/>
            <person name="Gaertig J."/>
            <person name="Frankel J."/>
            <person name="Tsao C.-C."/>
            <person name="Gorovsky M.A."/>
            <person name="Keeling P.J."/>
            <person name="Waller R.F."/>
            <person name="Patron N.J."/>
            <person name="Cherry J.M."/>
            <person name="Stover N.A."/>
            <person name="Krieger C.J."/>
            <person name="del Toro C."/>
            <person name="Ryder H.F."/>
            <person name="Williamson S.C."/>
            <person name="Barbeau R.A."/>
            <person name="Hamilton E.P."/>
            <person name="Orias E."/>
        </authorList>
    </citation>
    <scope>NUCLEOTIDE SEQUENCE [LARGE SCALE GENOMIC DNA]</scope>
    <source>
        <strain evidence="4">SB210</strain>
    </source>
</reference>
<dbReference type="HOGENOM" id="CLU_001625_1_0_1"/>
<feature type="transmembrane region" description="Helical" evidence="1">
    <location>
        <begin position="1744"/>
        <end position="1766"/>
    </location>
</feature>
<evidence type="ECO:0000313" key="4">
    <source>
        <dbReference type="Proteomes" id="UP000009168"/>
    </source>
</evidence>
<feature type="transmembrane region" description="Helical" evidence="1">
    <location>
        <begin position="1514"/>
        <end position="1540"/>
    </location>
</feature>
<dbReference type="InterPro" id="IPR002859">
    <property type="entry name" value="PKD/REJ-like"/>
</dbReference>
<organism evidence="3 4">
    <name type="scientific">Tetrahymena thermophila (strain SB210)</name>
    <dbReference type="NCBI Taxonomy" id="312017"/>
    <lineage>
        <taxon>Eukaryota</taxon>
        <taxon>Sar</taxon>
        <taxon>Alveolata</taxon>
        <taxon>Ciliophora</taxon>
        <taxon>Intramacronucleata</taxon>
        <taxon>Oligohymenophorea</taxon>
        <taxon>Hymenostomatida</taxon>
        <taxon>Tetrahymenina</taxon>
        <taxon>Tetrahymenidae</taxon>
        <taxon>Tetrahymena</taxon>
    </lineage>
</organism>
<dbReference type="PANTHER" id="PTHR15332">
    <property type="entry name" value="PROPROTEIN CONVERTASE SUBTILISIN_KEXIN TYPE 5-LIKE"/>
    <property type="match status" value="1"/>
</dbReference>
<gene>
    <name evidence="3" type="ORF">TTHERM_01532560</name>
</gene>
<dbReference type="KEGG" id="tet:TTHERM_01532560"/>
<keyword evidence="1" id="KW-0812">Transmembrane</keyword>
<feature type="transmembrane region" description="Helical" evidence="1">
    <location>
        <begin position="1721"/>
        <end position="1738"/>
    </location>
</feature>
<keyword evidence="4" id="KW-1185">Reference proteome</keyword>
<dbReference type="SUPFAM" id="SSF57184">
    <property type="entry name" value="Growth factor receptor domain"/>
    <property type="match status" value="4"/>
</dbReference>
<dbReference type="PANTHER" id="PTHR15332:SF175">
    <property type="entry name" value="PROPROTEIN CONVERTASE SUBTILISIN_KEXIN TYPE 5-LIKE"/>
    <property type="match status" value="1"/>
</dbReference>
<proteinExistence type="predicted"/>
<dbReference type="RefSeq" id="XP_001017063.2">
    <property type="nucleotide sequence ID" value="XM_001017063.2"/>
</dbReference>
<feature type="transmembrane region" description="Helical" evidence="1">
    <location>
        <begin position="1778"/>
        <end position="1797"/>
    </location>
</feature>
<dbReference type="InterPro" id="IPR006212">
    <property type="entry name" value="Furin_repeat"/>
</dbReference>
<protein>
    <submittedName>
        <fullName evidence="3">REJ domain protein</fullName>
    </submittedName>
</protein>
<feature type="transmembrane region" description="Helical" evidence="1">
    <location>
        <begin position="1809"/>
        <end position="1836"/>
    </location>
</feature>
<accession>Q23JW1</accession>
<keyword evidence="1" id="KW-0472">Membrane</keyword>
<dbReference type="InterPro" id="IPR009030">
    <property type="entry name" value="Growth_fac_rcpt_cys_sf"/>
</dbReference>
<dbReference type="Gene3D" id="2.10.220.10">
    <property type="entry name" value="Hormone Receptor, Insulin-like Growth Factor Receptor 1, Chain A, domain 2"/>
    <property type="match status" value="1"/>
</dbReference>
<evidence type="ECO:0000256" key="1">
    <source>
        <dbReference type="SAM" id="Phobius"/>
    </source>
</evidence>
<dbReference type="eggNOG" id="KOG3525">
    <property type="taxonomic scope" value="Eukaryota"/>
</dbReference>
<dbReference type="Pfam" id="PF02010">
    <property type="entry name" value="REJ"/>
    <property type="match status" value="1"/>
</dbReference>
<dbReference type="EMBL" id="GG662679">
    <property type="protein sequence ID" value="EAR96818.2"/>
    <property type="molecule type" value="Genomic_DNA"/>
</dbReference>
<evidence type="ECO:0000313" key="3">
    <source>
        <dbReference type="EMBL" id="EAR96818.2"/>
    </source>
</evidence>
<dbReference type="GeneID" id="7828496"/>
<dbReference type="CDD" id="cd00064">
    <property type="entry name" value="FU"/>
    <property type="match status" value="7"/>
</dbReference>
<dbReference type="InParanoid" id="Q23JW1"/>